<gene>
    <name evidence="1" type="ORF">B0I35DRAFT_484253</name>
</gene>
<protein>
    <recommendedName>
        <fullName evidence="3">EthD domain-containing protein</fullName>
    </recommendedName>
</protein>
<name>A0A8K0SDQ4_9HYPO</name>
<evidence type="ECO:0000313" key="1">
    <source>
        <dbReference type="EMBL" id="KAH7304691.1"/>
    </source>
</evidence>
<evidence type="ECO:0008006" key="3">
    <source>
        <dbReference type="Google" id="ProtNLM"/>
    </source>
</evidence>
<accession>A0A8K0SDQ4</accession>
<dbReference type="OrthoDB" id="4892971at2759"/>
<evidence type="ECO:0000313" key="2">
    <source>
        <dbReference type="Proteomes" id="UP000813444"/>
    </source>
</evidence>
<comment type="caution">
    <text evidence="1">The sequence shown here is derived from an EMBL/GenBank/DDBJ whole genome shotgun (WGS) entry which is preliminary data.</text>
</comment>
<dbReference type="SUPFAM" id="SSF54909">
    <property type="entry name" value="Dimeric alpha+beta barrel"/>
    <property type="match status" value="1"/>
</dbReference>
<reference evidence="1" key="1">
    <citation type="journal article" date="2021" name="Nat. Commun.">
        <title>Genetic determinants of endophytism in the Arabidopsis root mycobiome.</title>
        <authorList>
            <person name="Mesny F."/>
            <person name="Miyauchi S."/>
            <person name="Thiergart T."/>
            <person name="Pickel B."/>
            <person name="Atanasova L."/>
            <person name="Karlsson M."/>
            <person name="Huettel B."/>
            <person name="Barry K.W."/>
            <person name="Haridas S."/>
            <person name="Chen C."/>
            <person name="Bauer D."/>
            <person name="Andreopoulos W."/>
            <person name="Pangilinan J."/>
            <person name="LaButti K."/>
            <person name="Riley R."/>
            <person name="Lipzen A."/>
            <person name="Clum A."/>
            <person name="Drula E."/>
            <person name="Henrissat B."/>
            <person name="Kohler A."/>
            <person name="Grigoriev I.V."/>
            <person name="Martin F.M."/>
            <person name="Hacquard S."/>
        </authorList>
    </citation>
    <scope>NUCLEOTIDE SEQUENCE</scope>
    <source>
        <strain evidence="1">MPI-CAGE-CH-0235</strain>
    </source>
</reference>
<dbReference type="AlphaFoldDB" id="A0A8K0SDQ4"/>
<sequence>MTITVMSMYPKGAEFNLEYYTKVHKPPIYEAMKPFGFSNPRIMVPKTEDNPYEIISMGDFPDWESFERYKAETPASYWEEWRGRAKNFTKIVPIQVVMETTH</sequence>
<keyword evidence="2" id="KW-1185">Reference proteome</keyword>
<proteinExistence type="predicted"/>
<dbReference type="InterPro" id="IPR011008">
    <property type="entry name" value="Dimeric_a/b-barrel"/>
</dbReference>
<dbReference type="Gene3D" id="3.30.70.100">
    <property type="match status" value="1"/>
</dbReference>
<dbReference type="Proteomes" id="UP000813444">
    <property type="component" value="Unassembled WGS sequence"/>
</dbReference>
<dbReference type="EMBL" id="JAGPNK010000021">
    <property type="protein sequence ID" value="KAH7304691.1"/>
    <property type="molecule type" value="Genomic_DNA"/>
</dbReference>
<organism evidence="1 2">
    <name type="scientific">Stachybotrys elegans</name>
    <dbReference type="NCBI Taxonomy" id="80388"/>
    <lineage>
        <taxon>Eukaryota</taxon>
        <taxon>Fungi</taxon>
        <taxon>Dikarya</taxon>
        <taxon>Ascomycota</taxon>
        <taxon>Pezizomycotina</taxon>
        <taxon>Sordariomycetes</taxon>
        <taxon>Hypocreomycetidae</taxon>
        <taxon>Hypocreales</taxon>
        <taxon>Stachybotryaceae</taxon>
        <taxon>Stachybotrys</taxon>
    </lineage>
</organism>